<proteinExistence type="predicted"/>
<dbReference type="RefSeq" id="WP_309578284.1">
    <property type="nucleotide sequence ID" value="NZ_CAICSX020000001.1"/>
</dbReference>
<organism evidence="3 4">
    <name type="scientific">Rhizobium rhizogenes</name>
    <name type="common">Agrobacterium rhizogenes</name>
    <dbReference type="NCBI Taxonomy" id="359"/>
    <lineage>
        <taxon>Bacteria</taxon>
        <taxon>Pseudomonadati</taxon>
        <taxon>Pseudomonadota</taxon>
        <taxon>Alphaproteobacteria</taxon>
        <taxon>Hyphomicrobiales</taxon>
        <taxon>Rhizobiaceae</taxon>
        <taxon>Rhizobium/Agrobacterium group</taxon>
        <taxon>Rhizobium</taxon>
    </lineage>
</organism>
<dbReference type="InterPro" id="IPR002762">
    <property type="entry name" value="CbiX-like"/>
</dbReference>
<evidence type="ECO:0000256" key="2">
    <source>
        <dbReference type="ARBA" id="ARBA00023239"/>
    </source>
</evidence>
<dbReference type="Gene3D" id="3.40.30.10">
    <property type="entry name" value="Glutaredoxin"/>
    <property type="match status" value="1"/>
</dbReference>
<dbReference type="InterPro" id="IPR036249">
    <property type="entry name" value="Thioredoxin-like_sf"/>
</dbReference>
<reference evidence="3 4" key="1">
    <citation type="submission" date="2020-06" db="EMBL/GenBank/DDBJ databases">
        <authorList>
            <person name="De Coninck B."/>
            <person name="Ibrahim H."/>
        </authorList>
    </citation>
    <scope>NUCLEOTIDE SEQUENCE [LARGE SCALE GENOMIC DNA]</scope>
    <source>
        <strain evidence="3">Ag_rhizogenes_K599</strain>
    </source>
</reference>
<evidence type="ECO:0000256" key="1">
    <source>
        <dbReference type="ARBA" id="ARBA00022723"/>
    </source>
</evidence>
<name>A0AAN2DCC0_RHIRH</name>
<dbReference type="Gene3D" id="3.40.50.1400">
    <property type="match status" value="1"/>
</dbReference>
<protein>
    <recommendedName>
        <fullName evidence="5">NADH:ubiquinone oxidoreductase</fullName>
    </recommendedName>
</protein>
<dbReference type="EMBL" id="CAICSX020000001">
    <property type="protein sequence ID" value="CAD0211099.1"/>
    <property type="molecule type" value="Genomic_DNA"/>
</dbReference>
<dbReference type="SUPFAM" id="SSF53800">
    <property type="entry name" value="Chelatase"/>
    <property type="match status" value="1"/>
</dbReference>
<keyword evidence="2" id="KW-0456">Lyase</keyword>
<dbReference type="GO" id="GO:0016829">
    <property type="term" value="F:lyase activity"/>
    <property type="evidence" value="ECO:0007669"/>
    <property type="project" value="UniProtKB-KW"/>
</dbReference>
<dbReference type="CDD" id="cd02980">
    <property type="entry name" value="TRX_Fd_family"/>
    <property type="match status" value="1"/>
</dbReference>
<gene>
    <name evidence="3" type="ORF">AGRHK599_LOCUS1123</name>
</gene>
<accession>A0AAN2DCC0</accession>
<dbReference type="Proteomes" id="UP000528185">
    <property type="component" value="Unassembled WGS sequence"/>
</dbReference>
<evidence type="ECO:0000313" key="4">
    <source>
        <dbReference type="Proteomes" id="UP000528185"/>
    </source>
</evidence>
<dbReference type="SUPFAM" id="SSF52833">
    <property type="entry name" value="Thioredoxin-like"/>
    <property type="match status" value="1"/>
</dbReference>
<comment type="caution">
    <text evidence="3">The sequence shown here is derived from an EMBL/GenBank/DDBJ whole genome shotgun (WGS) entry which is preliminary data.</text>
</comment>
<dbReference type="Pfam" id="PF01257">
    <property type="entry name" value="2Fe-2S_thioredx"/>
    <property type="match status" value="1"/>
</dbReference>
<dbReference type="AlphaFoldDB" id="A0AAN2DCC0"/>
<evidence type="ECO:0000313" key="3">
    <source>
        <dbReference type="EMBL" id="CAD0211099.1"/>
    </source>
</evidence>
<dbReference type="Pfam" id="PF01903">
    <property type="entry name" value="CbiX"/>
    <property type="match status" value="1"/>
</dbReference>
<sequence length="263" mass="28612">MTDSIQPTQYEPSAPDAVLLVAKSAFAAAPHQDMQRLAMQAEGLCGARTVRIAFTEQGTPSLREELLNLIDEDVSHILIIPLMLPLEPSFHNWMTKTLKRWRAGDVRPWPSLSITASPTASGLMARLLEDLAETAQALDLSGPVRPAGEGSLVPAQKRRVLVCQGGPCNSAGADAIWGHLRNQQERQKLRITGEGTMTAKSTCLGPCNLAPVLQVFPEGTYYGGVTEEAVDRIVAEHLLGGRVVDDFAYHPTGRKQRLRNLSE</sequence>
<evidence type="ECO:0008006" key="5">
    <source>
        <dbReference type="Google" id="ProtNLM"/>
    </source>
</evidence>
<keyword evidence="1" id="KW-0479">Metal-binding</keyword>
<dbReference type="GO" id="GO:0046872">
    <property type="term" value="F:metal ion binding"/>
    <property type="evidence" value="ECO:0007669"/>
    <property type="project" value="UniProtKB-KW"/>
</dbReference>